<evidence type="ECO:0000313" key="7">
    <source>
        <dbReference type="Proteomes" id="UP001432027"/>
    </source>
</evidence>
<dbReference type="Pfam" id="PF16755">
    <property type="entry name" value="Beta-prop_NUP159_NUP214"/>
    <property type="match status" value="1"/>
</dbReference>
<evidence type="ECO:0000256" key="3">
    <source>
        <dbReference type="ARBA" id="ARBA00023242"/>
    </source>
</evidence>
<protein>
    <recommendedName>
        <fullName evidence="5">Nucleoporin Nup159/Nup146 N-terminal domain-containing protein</fullName>
    </recommendedName>
</protein>
<feature type="non-terminal residue" evidence="6">
    <location>
        <position position="1"/>
    </location>
</feature>
<dbReference type="InterPro" id="IPR039462">
    <property type="entry name" value="Nup159/Nup146_N"/>
</dbReference>
<dbReference type="Gene3D" id="2.130.10.10">
    <property type="entry name" value="YVTN repeat-like/Quinoprotein amine dehydrogenase"/>
    <property type="match status" value="1"/>
</dbReference>
<dbReference type="PANTHER" id="PTHR48125">
    <property type="entry name" value="LP07818P1"/>
    <property type="match status" value="1"/>
</dbReference>
<dbReference type="PANTHER" id="PTHR48125:SF10">
    <property type="entry name" value="OS12G0136300 PROTEIN"/>
    <property type="match status" value="1"/>
</dbReference>
<dbReference type="InterPro" id="IPR025574">
    <property type="entry name" value="Nucleoporin_FG_rpt"/>
</dbReference>
<feature type="compositionally biased region" description="Low complexity" evidence="4">
    <location>
        <begin position="1065"/>
        <end position="1087"/>
    </location>
</feature>
<evidence type="ECO:0000313" key="6">
    <source>
        <dbReference type="EMBL" id="GMT05405.1"/>
    </source>
</evidence>
<feature type="compositionally biased region" description="Basic and acidic residues" evidence="4">
    <location>
        <begin position="979"/>
        <end position="998"/>
    </location>
</feature>
<feature type="compositionally biased region" description="Low complexity" evidence="4">
    <location>
        <begin position="911"/>
        <end position="924"/>
    </location>
</feature>
<keyword evidence="7" id="KW-1185">Reference proteome</keyword>
<evidence type="ECO:0000256" key="4">
    <source>
        <dbReference type="SAM" id="MobiDB-lite"/>
    </source>
</evidence>
<evidence type="ECO:0000256" key="1">
    <source>
        <dbReference type="ARBA" id="ARBA00004123"/>
    </source>
</evidence>
<feature type="non-terminal residue" evidence="6">
    <location>
        <position position="1339"/>
    </location>
</feature>
<keyword evidence="2" id="KW-0813">Transport</keyword>
<comment type="subcellular location">
    <subcellularLocation>
        <location evidence="1">Nucleus</location>
    </subcellularLocation>
</comment>
<feature type="compositionally biased region" description="Low complexity" evidence="4">
    <location>
        <begin position="1192"/>
        <end position="1217"/>
    </location>
</feature>
<feature type="region of interest" description="Disordered" evidence="4">
    <location>
        <begin position="1257"/>
        <end position="1279"/>
    </location>
</feature>
<feature type="compositionally biased region" description="Low complexity" evidence="4">
    <location>
        <begin position="1173"/>
        <end position="1183"/>
    </location>
</feature>
<dbReference type="SUPFAM" id="SSF117289">
    <property type="entry name" value="Nucleoporin domain"/>
    <property type="match status" value="1"/>
</dbReference>
<gene>
    <name evidence="6" type="ORF">PENTCL1PPCAC_27579</name>
</gene>
<dbReference type="Proteomes" id="UP001432027">
    <property type="component" value="Unassembled WGS sequence"/>
</dbReference>
<feature type="compositionally biased region" description="Low complexity" evidence="4">
    <location>
        <begin position="1257"/>
        <end position="1278"/>
    </location>
</feature>
<proteinExistence type="predicted"/>
<feature type="compositionally biased region" description="Low complexity" evidence="4">
    <location>
        <begin position="1224"/>
        <end position="1244"/>
    </location>
</feature>
<evidence type="ECO:0000259" key="5">
    <source>
        <dbReference type="Pfam" id="PF16755"/>
    </source>
</evidence>
<feature type="compositionally biased region" description="Polar residues" evidence="4">
    <location>
        <begin position="1095"/>
        <end position="1105"/>
    </location>
</feature>
<feature type="domain" description="Nucleoporin Nup159/Nup146 N-terminal" evidence="5">
    <location>
        <begin position="39"/>
        <end position="397"/>
    </location>
</feature>
<evidence type="ECO:0000256" key="2">
    <source>
        <dbReference type="ARBA" id="ARBA00022448"/>
    </source>
</evidence>
<feature type="compositionally biased region" description="Basic and acidic residues" evidence="4">
    <location>
        <begin position="1045"/>
        <end position="1058"/>
    </location>
</feature>
<name>A0AAV5UEM9_9BILA</name>
<keyword evidence="3" id="KW-0539">Nucleus</keyword>
<reference evidence="6" key="1">
    <citation type="submission" date="2023-10" db="EMBL/GenBank/DDBJ databases">
        <title>Genome assembly of Pristionchus species.</title>
        <authorList>
            <person name="Yoshida K."/>
            <person name="Sommer R.J."/>
        </authorList>
    </citation>
    <scope>NUCLEOTIDE SEQUENCE</scope>
    <source>
        <strain evidence="6">RS0144</strain>
    </source>
</reference>
<feature type="compositionally biased region" description="Low complexity" evidence="4">
    <location>
        <begin position="952"/>
        <end position="978"/>
    </location>
</feature>
<dbReference type="GO" id="GO:0005643">
    <property type="term" value="C:nuclear pore"/>
    <property type="evidence" value="ECO:0007669"/>
    <property type="project" value="UniProtKB-ARBA"/>
</dbReference>
<feature type="compositionally biased region" description="Low complexity" evidence="4">
    <location>
        <begin position="1144"/>
        <end position="1157"/>
    </location>
</feature>
<comment type="caution">
    <text evidence="6">The sequence shown here is derived from an EMBL/GenBank/DDBJ whole genome shotgun (WGS) entry which is preliminary data.</text>
</comment>
<feature type="region of interest" description="Disordered" evidence="4">
    <location>
        <begin position="695"/>
        <end position="714"/>
    </location>
</feature>
<dbReference type="Pfam" id="PF13634">
    <property type="entry name" value="Nucleoporin_FG"/>
    <property type="match status" value="3"/>
</dbReference>
<dbReference type="EMBL" id="BTSX01000006">
    <property type="protein sequence ID" value="GMT05405.1"/>
    <property type="molecule type" value="Genomic_DNA"/>
</dbReference>
<feature type="compositionally biased region" description="Low complexity" evidence="4">
    <location>
        <begin position="999"/>
        <end position="1008"/>
    </location>
</feature>
<feature type="compositionally biased region" description="Low complexity" evidence="4">
    <location>
        <begin position="1027"/>
        <end position="1044"/>
    </location>
</feature>
<sequence>VVYTGMASEETTIEVADFEFHALLKVRLTREPLTGDTFKRLAISSSYGIGIAIVATNRLLSFHTADVHSHKANRTNINEEVTNLRTRTTNYFDEKASLVAVSCNCDGSLVGVLADTAAGPMVHIFDAAAFSLDYQGHISPISGVRISADVGAAARCFEWSPAAADTLVAAASDRTLMTVAVKAESSSYTMMGERKLGAAVRTISWSRKGKQLVIGDDLGKVIQMKPELDIVRSTMPPDACKLANPAVVGLCWMATTEFLVVYGSQTSKDVQSTIMITKKDKPITWTDLPDLSYGSPQSQLSPAVNALCLLEWNAILTTNTKSSDVGLVGKAGETWQVWVPDELHQAALPTNAANAETFPVGAELDLSASEQLILSEDGQKRASASPIISILTNDGLLMSYHTVSLKPASPSMQVPRKAVNLAAVRVGAKPEGAGGQTVSAAAAAPAVAAQASVFGAASATPTAAATPPHPAAPAAAAAPTSQLLAQLAQTPICSPNVKPPGTPAAAGNLFGAAPAAPVVQPRVGPTAEASAAAATAAAAAQTAAAADAAKAEQQRKLVEDRGKVNTLLQEVQNEATALVDEMKRMKEITTATRPTIAELERVGKEEETQKLHGIDGYAKEIEEEERRQERLLKTATIRISDRLRMVEEAGEGGGALATMKKDYDYDREESISQLQRRITNARTTMAEVQKELQQRMKSGTQQNRQGFKSDSKWTSDRVERVNATIKNIQNIVKIEREKIEDTEALVKNVMLLKLSDDEARREKQGLERDEKHENVKTVMIKKQSSSTTRDRKQLTNEEKAAARNRLITANTKSLFPFPGPRRFVPEHQSSAAAALNESVMTHKSSSLNQSLSSANNRTFNVNSPLRAQLEERLLEVTKPRKAIQLPSLEKFSIKQESRPAALRQSPSPIVAAASADRPTAAPSPIGMIGGAKAVPAFRLSAPQASSTPKQPAAPAAPVGSGPSSAANLFKPVVPAPAKTPEKPKTDEEERKKKEEKSATDAAAAATSSIFGAAPTTSSSSIFGKSVAAPAADANSAAAATPAAPTKKEEEKAKEEAKKPLYSFDSPSTTAAPATDPTAAAAKPATSSIFGGGVTTDATKPATSSIFGGGAATDPAKPATSSIFGAGVTTDVTKQPNSIFGGGAAPAATAAAVTPPKTSFFGTPAAPVSSPFGAAAPATPQQQPKSIFGGGVAAAPAPSSPFGAATATSPPPATTTSSIFGGGVAQQLQQQPSSPFGSSFGKPAAAASASGFSFKSAAAAAASDNQQQPPSGFGQSSSIFGGGVSQPAVSSGFGSAPAATSSSFGSIFGGAASKPAASSFAAAAAAAAADEGMDDGGSTS</sequence>
<accession>A0AAV5UEM9</accession>
<feature type="region of interest" description="Disordered" evidence="4">
    <location>
        <begin position="895"/>
        <end position="926"/>
    </location>
</feature>
<dbReference type="InterPro" id="IPR015943">
    <property type="entry name" value="WD40/YVTN_repeat-like_dom_sf"/>
</dbReference>
<organism evidence="6 7">
    <name type="scientific">Pristionchus entomophagus</name>
    <dbReference type="NCBI Taxonomy" id="358040"/>
    <lineage>
        <taxon>Eukaryota</taxon>
        <taxon>Metazoa</taxon>
        <taxon>Ecdysozoa</taxon>
        <taxon>Nematoda</taxon>
        <taxon>Chromadorea</taxon>
        <taxon>Rhabditida</taxon>
        <taxon>Rhabditina</taxon>
        <taxon>Diplogasteromorpha</taxon>
        <taxon>Diplogasteroidea</taxon>
        <taxon>Neodiplogasteridae</taxon>
        <taxon>Pristionchus</taxon>
    </lineage>
</organism>
<feature type="compositionally biased region" description="Polar residues" evidence="4">
    <location>
        <begin position="695"/>
        <end position="706"/>
    </location>
</feature>
<feature type="region of interest" description="Disordered" evidence="4">
    <location>
        <begin position="941"/>
        <end position="1244"/>
    </location>
</feature>